<evidence type="ECO:0000256" key="2">
    <source>
        <dbReference type="ARBA" id="ARBA00023125"/>
    </source>
</evidence>
<dbReference type="InterPro" id="IPR050109">
    <property type="entry name" value="HTH-type_TetR-like_transc_reg"/>
</dbReference>
<dbReference type="InterPro" id="IPR049445">
    <property type="entry name" value="TetR_SbtR-like_C"/>
</dbReference>
<name>A0A7W7GB41_9ACTN</name>
<reference evidence="6 7" key="1">
    <citation type="submission" date="2020-08" db="EMBL/GenBank/DDBJ databases">
        <title>Sequencing the genomes of 1000 actinobacteria strains.</title>
        <authorList>
            <person name="Klenk H.-P."/>
        </authorList>
    </citation>
    <scope>NUCLEOTIDE SEQUENCE [LARGE SCALE GENOMIC DNA]</scope>
    <source>
        <strain evidence="6 7">DSM 45784</strain>
    </source>
</reference>
<evidence type="ECO:0000256" key="3">
    <source>
        <dbReference type="ARBA" id="ARBA00023163"/>
    </source>
</evidence>
<gene>
    <name evidence="6" type="ORF">BJ982_004601</name>
</gene>
<proteinExistence type="predicted"/>
<keyword evidence="2 4" id="KW-0238">DNA-binding</keyword>
<evidence type="ECO:0000256" key="4">
    <source>
        <dbReference type="PROSITE-ProRule" id="PRU00335"/>
    </source>
</evidence>
<dbReference type="InterPro" id="IPR009057">
    <property type="entry name" value="Homeodomain-like_sf"/>
</dbReference>
<feature type="domain" description="HTH tetR-type" evidence="5">
    <location>
        <begin position="20"/>
        <end position="79"/>
    </location>
</feature>
<keyword evidence="7" id="KW-1185">Reference proteome</keyword>
<dbReference type="Pfam" id="PF00440">
    <property type="entry name" value="TetR_N"/>
    <property type="match status" value="1"/>
</dbReference>
<accession>A0A7W7GB41</accession>
<sequence>MTSSESPPSPPSPPLRADARRNRARILEAAAAVFAEKGASATTEEVAVRAGVAVGTVFRHFPTKNDLLKAILKDLMENLTEQVRALGSGGDPAIGLFAFFGEMVGQAVEKRTVAELVAADFGVDMMVAGPVETLRDAIGTLLARAQEAGTVRADVRLDEVLALLTGVCQGAVHAAWPPDLQRRVLAIVFAGLRP</sequence>
<protein>
    <submittedName>
        <fullName evidence="6">AcrR family transcriptional regulator</fullName>
    </submittedName>
</protein>
<keyword evidence="1" id="KW-0805">Transcription regulation</keyword>
<dbReference type="Pfam" id="PF21597">
    <property type="entry name" value="TetR_C_43"/>
    <property type="match status" value="1"/>
</dbReference>
<dbReference type="GO" id="GO:0003700">
    <property type="term" value="F:DNA-binding transcription factor activity"/>
    <property type="evidence" value="ECO:0007669"/>
    <property type="project" value="TreeGrafter"/>
</dbReference>
<dbReference type="EMBL" id="JACHND010000001">
    <property type="protein sequence ID" value="MBB4703057.1"/>
    <property type="molecule type" value="Genomic_DNA"/>
</dbReference>
<dbReference type="PANTHER" id="PTHR30055">
    <property type="entry name" value="HTH-TYPE TRANSCRIPTIONAL REGULATOR RUTR"/>
    <property type="match status" value="1"/>
</dbReference>
<dbReference type="SUPFAM" id="SSF46689">
    <property type="entry name" value="Homeodomain-like"/>
    <property type="match status" value="1"/>
</dbReference>
<evidence type="ECO:0000313" key="6">
    <source>
        <dbReference type="EMBL" id="MBB4703057.1"/>
    </source>
</evidence>
<dbReference type="InterPro" id="IPR036271">
    <property type="entry name" value="Tet_transcr_reg_TetR-rel_C_sf"/>
</dbReference>
<dbReference type="PANTHER" id="PTHR30055:SF234">
    <property type="entry name" value="HTH-TYPE TRANSCRIPTIONAL REGULATOR BETI"/>
    <property type="match status" value="1"/>
</dbReference>
<dbReference type="PROSITE" id="PS50977">
    <property type="entry name" value="HTH_TETR_2"/>
    <property type="match status" value="1"/>
</dbReference>
<dbReference type="RefSeq" id="WP_184883247.1">
    <property type="nucleotide sequence ID" value="NZ_BOOV01000005.1"/>
</dbReference>
<dbReference type="AlphaFoldDB" id="A0A7W7GB41"/>
<dbReference type="Gene3D" id="1.10.357.10">
    <property type="entry name" value="Tetracycline Repressor, domain 2"/>
    <property type="match status" value="1"/>
</dbReference>
<dbReference type="PRINTS" id="PR00455">
    <property type="entry name" value="HTHTETR"/>
</dbReference>
<feature type="DNA-binding region" description="H-T-H motif" evidence="4">
    <location>
        <begin position="42"/>
        <end position="61"/>
    </location>
</feature>
<evidence type="ECO:0000256" key="1">
    <source>
        <dbReference type="ARBA" id="ARBA00023015"/>
    </source>
</evidence>
<dbReference type="Proteomes" id="UP000542210">
    <property type="component" value="Unassembled WGS sequence"/>
</dbReference>
<dbReference type="InterPro" id="IPR001647">
    <property type="entry name" value="HTH_TetR"/>
</dbReference>
<evidence type="ECO:0000259" key="5">
    <source>
        <dbReference type="PROSITE" id="PS50977"/>
    </source>
</evidence>
<comment type="caution">
    <text evidence="6">The sequence shown here is derived from an EMBL/GenBank/DDBJ whole genome shotgun (WGS) entry which is preliminary data.</text>
</comment>
<dbReference type="GO" id="GO:0000976">
    <property type="term" value="F:transcription cis-regulatory region binding"/>
    <property type="evidence" value="ECO:0007669"/>
    <property type="project" value="TreeGrafter"/>
</dbReference>
<keyword evidence="3" id="KW-0804">Transcription</keyword>
<organism evidence="6 7">
    <name type="scientific">Sphaerisporangium siamense</name>
    <dbReference type="NCBI Taxonomy" id="795645"/>
    <lineage>
        <taxon>Bacteria</taxon>
        <taxon>Bacillati</taxon>
        <taxon>Actinomycetota</taxon>
        <taxon>Actinomycetes</taxon>
        <taxon>Streptosporangiales</taxon>
        <taxon>Streptosporangiaceae</taxon>
        <taxon>Sphaerisporangium</taxon>
    </lineage>
</organism>
<dbReference type="SUPFAM" id="SSF48498">
    <property type="entry name" value="Tetracyclin repressor-like, C-terminal domain"/>
    <property type="match status" value="1"/>
</dbReference>
<evidence type="ECO:0000313" key="7">
    <source>
        <dbReference type="Proteomes" id="UP000542210"/>
    </source>
</evidence>